<dbReference type="InterPro" id="IPR024975">
    <property type="entry name" value="NOV_C"/>
</dbReference>
<evidence type="ECO:0000313" key="7">
    <source>
        <dbReference type="EMBL" id="ASJ17103.1"/>
    </source>
</evidence>
<reference evidence="7 10" key="3">
    <citation type="submission" date="2016-04" db="EMBL/GenBank/DDBJ databases">
        <title>Complete genome sequence of Thermococcus chitonophagus type strain GC74.</title>
        <authorList>
            <person name="Oger P.M."/>
        </authorList>
    </citation>
    <scope>NUCLEOTIDE SEQUENCE [LARGE SCALE GENOMIC DNA]</scope>
    <source>
        <strain evidence="7 10">GC74</strain>
    </source>
</reference>
<dbReference type="GO" id="GO:0004386">
    <property type="term" value="F:helicase activity"/>
    <property type="evidence" value="ECO:0007669"/>
    <property type="project" value="UniProtKB-KW"/>
</dbReference>
<dbReference type="InterPro" id="IPR038718">
    <property type="entry name" value="SNF2-like_sf"/>
</dbReference>
<dbReference type="PANTHER" id="PTHR45766:SF6">
    <property type="entry name" value="SWI_SNF-RELATED MATRIX-ASSOCIATED ACTIN-DEPENDENT REGULATOR OF CHROMATIN SUBFAMILY A-LIKE PROTEIN 1"/>
    <property type="match status" value="1"/>
</dbReference>
<dbReference type="PROSITE" id="PS51194">
    <property type="entry name" value="HELICASE_CTER"/>
    <property type="match status" value="1"/>
</dbReference>
<keyword evidence="3 8" id="KW-0347">Helicase</keyword>
<proteinExistence type="predicted"/>
<evidence type="ECO:0000313" key="10">
    <source>
        <dbReference type="Proteomes" id="UP000250189"/>
    </source>
</evidence>
<dbReference type="InterPro" id="IPR057342">
    <property type="entry name" value="DEXDc_RapA"/>
</dbReference>
<dbReference type="GO" id="GO:0005524">
    <property type="term" value="F:ATP binding"/>
    <property type="evidence" value="ECO:0007669"/>
    <property type="project" value="UniProtKB-KW"/>
</dbReference>
<evidence type="ECO:0000256" key="4">
    <source>
        <dbReference type="ARBA" id="ARBA00022840"/>
    </source>
</evidence>
<protein>
    <submittedName>
        <fullName evidence="8">Putative helicase</fullName>
    </submittedName>
</protein>
<dbReference type="InterPro" id="IPR014001">
    <property type="entry name" value="Helicase_ATP-bd"/>
</dbReference>
<accession>A0A170SJG5</accession>
<reference evidence="8" key="1">
    <citation type="submission" date="2016-01" db="EMBL/GenBank/DDBJ databases">
        <authorList>
            <person name="McClelland M."/>
            <person name="Jain A."/>
            <person name="Saraogi P."/>
            <person name="Mendelson R."/>
            <person name="Westerman R."/>
            <person name="SanMiguel P."/>
            <person name="Csonka L."/>
        </authorList>
    </citation>
    <scope>NUCLEOTIDE SEQUENCE</scope>
    <source>
        <strain evidence="8">1</strain>
    </source>
</reference>
<dbReference type="STRING" id="54262.CHITON_0929"/>
<dbReference type="PROSITE" id="PS51192">
    <property type="entry name" value="HELICASE_ATP_BIND_1"/>
    <property type="match status" value="1"/>
</dbReference>
<dbReference type="GO" id="GO:0016787">
    <property type="term" value="F:hydrolase activity"/>
    <property type="evidence" value="ECO:0007669"/>
    <property type="project" value="UniProtKB-KW"/>
</dbReference>
<feature type="domain" description="Helicase ATP-binding" evidence="5">
    <location>
        <begin position="50"/>
        <end position="212"/>
    </location>
</feature>
<dbReference type="PANTHER" id="PTHR45766">
    <property type="entry name" value="DNA ANNEALING HELICASE AND ENDONUCLEASE ZRANB3 FAMILY MEMBER"/>
    <property type="match status" value="1"/>
</dbReference>
<evidence type="ECO:0000313" key="8">
    <source>
        <dbReference type="EMBL" id="CUX77708.1"/>
    </source>
</evidence>
<dbReference type="SMART" id="SM00490">
    <property type="entry name" value="HELICc"/>
    <property type="match status" value="1"/>
</dbReference>
<dbReference type="Proteomes" id="UP000250189">
    <property type="component" value="Chromosome"/>
</dbReference>
<dbReference type="InterPro" id="IPR049730">
    <property type="entry name" value="SNF2/RAD54-like_C"/>
</dbReference>
<evidence type="ECO:0000259" key="5">
    <source>
        <dbReference type="PROSITE" id="PS51192"/>
    </source>
</evidence>
<name>A0A170SJG5_9EURY</name>
<dbReference type="Pfam" id="PF00176">
    <property type="entry name" value="SNF2-rel_dom"/>
    <property type="match status" value="1"/>
</dbReference>
<evidence type="ECO:0000313" key="9">
    <source>
        <dbReference type="Proteomes" id="UP000093069"/>
    </source>
</evidence>
<dbReference type="Pfam" id="PF00271">
    <property type="entry name" value="Helicase_C"/>
    <property type="match status" value="1"/>
</dbReference>
<dbReference type="InterPro" id="IPR000330">
    <property type="entry name" value="SNF2_N"/>
</dbReference>
<dbReference type="Gene3D" id="3.40.50.10810">
    <property type="entry name" value="Tandem AAA-ATPase domain"/>
    <property type="match status" value="1"/>
</dbReference>
<dbReference type="KEGG" id="tch:CHITON_0929"/>
<dbReference type="GO" id="GO:0140097">
    <property type="term" value="F:catalytic activity, acting on DNA"/>
    <property type="evidence" value="ECO:0007669"/>
    <property type="project" value="UniProtKB-ARBA"/>
</dbReference>
<keyword evidence="2" id="KW-0378">Hydrolase</keyword>
<evidence type="ECO:0000256" key="2">
    <source>
        <dbReference type="ARBA" id="ARBA00022801"/>
    </source>
</evidence>
<dbReference type="SMART" id="SM00487">
    <property type="entry name" value="DEXDc"/>
    <property type="match status" value="1"/>
</dbReference>
<dbReference type="RefSeq" id="WP_068577203.1">
    <property type="nucleotide sequence ID" value="NZ_CP015193.1"/>
</dbReference>
<dbReference type="Proteomes" id="UP000093069">
    <property type="component" value="Chromosome I"/>
</dbReference>
<dbReference type="SUPFAM" id="SSF52540">
    <property type="entry name" value="P-loop containing nucleoside triphosphate hydrolases"/>
    <property type="match status" value="2"/>
</dbReference>
<dbReference type="Gene3D" id="3.40.50.300">
    <property type="entry name" value="P-loop containing nucleotide triphosphate hydrolases"/>
    <property type="match status" value="1"/>
</dbReference>
<keyword evidence="4" id="KW-0067">ATP-binding</keyword>
<dbReference type="OrthoDB" id="6396at2157"/>
<dbReference type="InterPro" id="IPR027417">
    <property type="entry name" value="P-loop_NTPase"/>
</dbReference>
<dbReference type="AlphaFoldDB" id="A0A170SJG5"/>
<dbReference type="InterPro" id="IPR001650">
    <property type="entry name" value="Helicase_C-like"/>
</dbReference>
<reference evidence="9" key="2">
    <citation type="submission" date="2016-01" db="EMBL/GenBank/DDBJ databases">
        <authorList>
            <person name="Vorgias C.E."/>
        </authorList>
    </citation>
    <scope>NUCLEOTIDE SEQUENCE [LARGE SCALE GENOMIC DNA]</scope>
</reference>
<gene>
    <name evidence="7" type="ORF">A3L04_08490</name>
    <name evidence="8" type="ORF">CHITON_0929</name>
</gene>
<dbReference type="CDD" id="cd18011">
    <property type="entry name" value="DEXDc_RapA"/>
    <property type="match status" value="1"/>
</dbReference>
<evidence type="ECO:0000256" key="3">
    <source>
        <dbReference type="ARBA" id="ARBA00022806"/>
    </source>
</evidence>
<dbReference type="GeneID" id="33322613"/>
<evidence type="ECO:0000259" key="6">
    <source>
        <dbReference type="PROSITE" id="PS51194"/>
    </source>
</evidence>
<dbReference type="CDD" id="cd18793">
    <property type="entry name" value="SF2_C_SNF"/>
    <property type="match status" value="1"/>
</dbReference>
<dbReference type="EMBL" id="CP015193">
    <property type="protein sequence ID" value="ASJ17103.1"/>
    <property type="molecule type" value="Genomic_DNA"/>
</dbReference>
<dbReference type="Pfam" id="PF13020">
    <property type="entry name" value="NOV_C"/>
    <property type="match status" value="1"/>
</dbReference>
<sequence length="952" mass="110485">MIRGFESEFKVYLANRIIRSNPIAFFFAITNPISKQKIIPFLHQADLLLHLMTVRPIRVLIADEIGLGKTIEALAIAKYLELQDGIRKVLILTPKILIEQWVSEVKRVGGMPWIVSSGSQLKNTFFKSGVDKAYYYIMSIDLAKRYPDIIDSVGWDLIIVDEAHNATLGTQRDYLLRRLTSNKHRNIILLSATPHRGDYKDYLNRLRYLDPTLTENYDALDAPKFYRVTHETLVFRRTKGIVNQAEGEEIFRKCHVHSFIVDISDVEKEYFSELQKILTEMIAPDNIPLSLLAVILRKRASSSYYASIQTLNRMISKSKGKEHPKKVEDILQKIFALGYDELEIEADEIDEELNKIVEAYADILTSRQIERLRGILELARKAQEKDSKIKNVAKLVKYHLDRGEKIVIFTEYLDTLEYLKNNLPKYLGIHETDIVTISGKNKGDVHNIKERFEQENGAKILIATDVAGEGLNLQVANVLINYEAPWSPIKLEQRMGRIWRLGQKKESYVYTVFLSNKMDRDVLENLYHKLMNIDKAMNNPPQLVGSKVYIASAENLWRADLGLLNLDPKKRKKINEYTLVLESIKGNLGIYVRELLAMINQLSARLRAKSVFPVIKGEKIRSELSKYLGSDYLSRKQVEKELQEWLSLFIYGSDKKAINLWKELNALLLKGNTDIGSKMILFVKGEETLRRIYLVKLKNSSQTLIEIPVAIDKKGDILYGLKLLEALKDISTQILTTVPYESVEETNQTSIEKFRDIGKIKSTIRKLLQEISFKWEKYEERFRKPLKAGQVFFPLDFDKTTVEEIAIFKYIREVESGEEKWERNSPTEEILKIEKEAMRIAIEYEKQRYIRKYGNDPSKWLVKNVSLEEHYDILSRDLVTGEVRYIEVKGHKGFSLWAELTEAEHKFAEDHASNYWLYLVVNIGKEPMLFRFRNPLETLDIKTKKRYVLYVG</sequence>
<dbReference type="EMBL" id="LN999010">
    <property type="protein sequence ID" value="CUX77708.1"/>
    <property type="molecule type" value="Genomic_DNA"/>
</dbReference>
<keyword evidence="10" id="KW-1185">Reference proteome</keyword>
<evidence type="ECO:0000256" key="1">
    <source>
        <dbReference type="ARBA" id="ARBA00022741"/>
    </source>
</evidence>
<organism evidence="8 9">
    <name type="scientific">Thermococcus chitonophagus</name>
    <dbReference type="NCBI Taxonomy" id="54262"/>
    <lineage>
        <taxon>Archaea</taxon>
        <taxon>Methanobacteriati</taxon>
        <taxon>Methanobacteriota</taxon>
        <taxon>Thermococci</taxon>
        <taxon>Thermococcales</taxon>
        <taxon>Thermococcaceae</taxon>
        <taxon>Thermococcus</taxon>
    </lineage>
</organism>
<keyword evidence="1" id="KW-0547">Nucleotide-binding</keyword>
<feature type="domain" description="Helicase C-terminal" evidence="6">
    <location>
        <begin position="391"/>
        <end position="541"/>
    </location>
</feature>